<keyword evidence="2 4" id="KW-0560">Oxidoreductase</keyword>
<dbReference type="GO" id="GO:0051287">
    <property type="term" value="F:NAD binding"/>
    <property type="evidence" value="ECO:0007669"/>
    <property type="project" value="InterPro"/>
</dbReference>
<keyword evidence="8" id="KW-1185">Reference proteome</keyword>
<dbReference type="OrthoDB" id="9805416at2"/>
<dbReference type="Proteomes" id="UP000184226">
    <property type="component" value="Unassembled WGS sequence"/>
</dbReference>
<evidence type="ECO:0000313" key="7">
    <source>
        <dbReference type="EMBL" id="SHI41685.1"/>
    </source>
</evidence>
<dbReference type="Pfam" id="PF02826">
    <property type="entry name" value="2-Hacid_dh_C"/>
    <property type="match status" value="1"/>
</dbReference>
<evidence type="ECO:0000313" key="8">
    <source>
        <dbReference type="Proteomes" id="UP000184226"/>
    </source>
</evidence>
<dbReference type="InterPro" id="IPR043322">
    <property type="entry name" value="CtBP"/>
</dbReference>
<dbReference type="PANTHER" id="PTHR43761:SF1">
    <property type="entry name" value="D-ISOMER SPECIFIC 2-HYDROXYACID DEHYDROGENASE CATALYTIC DOMAIN-CONTAINING PROTEIN-RELATED"/>
    <property type="match status" value="1"/>
</dbReference>
<sequence length="329" mass="35004">MSDSFKVVLTDYVWAQLDVEKSILGGLADLVALNTLDPDEFLAEAADCDALLNTYAGPITAEVLARMPKCRIIARYGIGVDTIDLEAATDAGIIVTNNPTYCIEEVAEHTLALILAASRKVALYDRDVRAGQWSVLNGKPISRLKGMTLGLVGFGRIAREVALRAAPFGLKILFFDPNVDGAVHGVPGEKTGWDELLGRSDIVSLHLPLTAQTRGFVADAAFARMKPSALLVNVARGPIVDTGALVRALDAGLISGCALDTVDLEPLPPSHPLRNRDNVVITPHAAWYSQEAMAGLQAGAPSEVRRALSGAWPINVVNTAVRGRNRAGL</sequence>
<dbReference type="SUPFAM" id="SSF51735">
    <property type="entry name" value="NAD(P)-binding Rossmann-fold domains"/>
    <property type="match status" value="1"/>
</dbReference>
<evidence type="ECO:0000259" key="5">
    <source>
        <dbReference type="Pfam" id="PF00389"/>
    </source>
</evidence>
<dbReference type="PROSITE" id="PS00671">
    <property type="entry name" value="D_2_HYDROXYACID_DH_3"/>
    <property type="match status" value="1"/>
</dbReference>
<dbReference type="InterPro" id="IPR006139">
    <property type="entry name" value="D-isomer_2_OHA_DH_cat_dom"/>
</dbReference>
<proteinExistence type="inferred from homology"/>
<keyword evidence="3" id="KW-0520">NAD</keyword>
<gene>
    <name evidence="7" type="ORF">SAMN04488135_12360</name>
</gene>
<dbReference type="Pfam" id="PF00389">
    <property type="entry name" value="2-Hacid_dh"/>
    <property type="match status" value="1"/>
</dbReference>
<dbReference type="SUPFAM" id="SSF52283">
    <property type="entry name" value="Formate/glycerate dehydrogenase catalytic domain-like"/>
    <property type="match status" value="1"/>
</dbReference>
<organism evidence="7 8">
    <name type="scientific">Pollutimonas bauzanensis</name>
    <dbReference type="NCBI Taxonomy" id="658167"/>
    <lineage>
        <taxon>Bacteria</taxon>
        <taxon>Pseudomonadati</taxon>
        <taxon>Pseudomonadota</taxon>
        <taxon>Betaproteobacteria</taxon>
        <taxon>Burkholderiales</taxon>
        <taxon>Alcaligenaceae</taxon>
        <taxon>Pollutimonas</taxon>
    </lineage>
</organism>
<name>A0A1M6AYY2_9BURK</name>
<dbReference type="InterPro" id="IPR036291">
    <property type="entry name" value="NAD(P)-bd_dom_sf"/>
</dbReference>
<dbReference type="PANTHER" id="PTHR43761">
    <property type="entry name" value="D-ISOMER SPECIFIC 2-HYDROXYACID DEHYDROGENASE FAMILY PROTEIN (AFU_ORTHOLOGUE AFUA_1G13630)"/>
    <property type="match status" value="1"/>
</dbReference>
<feature type="domain" description="D-isomer specific 2-hydroxyacid dehydrogenase NAD-binding" evidence="6">
    <location>
        <begin position="111"/>
        <end position="286"/>
    </location>
</feature>
<dbReference type="InterPro" id="IPR029753">
    <property type="entry name" value="D-isomer_DH_CS"/>
</dbReference>
<dbReference type="RefSeq" id="WP_073109884.1">
    <property type="nucleotide sequence ID" value="NZ_FQXE01000023.1"/>
</dbReference>
<evidence type="ECO:0000256" key="4">
    <source>
        <dbReference type="RuleBase" id="RU003719"/>
    </source>
</evidence>
<evidence type="ECO:0000259" key="6">
    <source>
        <dbReference type="Pfam" id="PF02826"/>
    </source>
</evidence>
<dbReference type="AlphaFoldDB" id="A0A1M6AYY2"/>
<dbReference type="STRING" id="658167.SAMN04488135_12360"/>
<dbReference type="Gene3D" id="3.40.50.720">
    <property type="entry name" value="NAD(P)-binding Rossmann-like Domain"/>
    <property type="match status" value="2"/>
</dbReference>
<dbReference type="CDD" id="cd05299">
    <property type="entry name" value="CtBP_dh"/>
    <property type="match status" value="1"/>
</dbReference>
<dbReference type="GO" id="GO:0016616">
    <property type="term" value="F:oxidoreductase activity, acting on the CH-OH group of donors, NAD or NADP as acceptor"/>
    <property type="evidence" value="ECO:0007669"/>
    <property type="project" value="InterPro"/>
</dbReference>
<dbReference type="InterPro" id="IPR006140">
    <property type="entry name" value="D-isomer_DH_NAD-bd"/>
</dbReference>
<evidence type="ECO:0000256" key="2">
    <source>
        <dbReference type="ARBA" id="ARBA00023002"/>
    </source>
</evidence>
<protein>
    <submittedName>
        <fullName evidence="7">D-3-phosphoglycerate dehydrogenase</fullName>
    </submittedName>
</protein>
<dbReference type="GO" id="GO:0003714">
    <property type="term" value="F:transcription corepressor activity"/>
    <property type="evidence" value="ECO:0007669"/>
    <property type="project" value="InterPro"/>
</dbReference>
<dbReference type="EMBL" id="FQXE01000023">
    <property type="protein sequence ID" value="SHI41685.1"/>
    <property type="molecule type" value="Genomic_DNA"/>
</dbReference>
<dbReference type="InterPro" id="IPR050418">
    <property type="entry name" value="D-iso_2-hydroxyacid_DH_PdxB"/>
</dbReference>
<evidence type="ECO:0000256" key="1">
    <source>
        <dbReference type="ARBA" id="ARBA00005854"/>
    </source>
</evidence>
<comment type="similarity">
    <text evidence="1 4">Belongs to the D-isomer specific 2-hydroxyacid dehydrogenase family.</text>
</comment>
<accession>A0A1M6AYY2</accession>
<reference evidence="7 8" key="1">
    <citation type="submission" date="2016-11" db="EMBL/GenBank/DDBJ databases">
        <authorList>
            <person name="Jaros S."/>
            <person name="Januszkiewicz K."/>
            <person name="Wedrychowicz H."/>
        </authorList>
    </citation>
    <scope>NUCLEOTIDE SEQUENCE [LARGE SCALE GENOMIC DNA]</scope>
    <source>
        <strain evidence="7 8">CGMCC 1.10190</strain>
    </source>
</reference>
<evidence type="ECO:0000256" key="3">
    <source>
        <dbReference type="ARBA" id="ARBA00023027"/>
    </source>
</evidence>
<feature type="domain" description="D-isomer specific 2-hydroxyacid dehydrogenase catalytic" evidence="5">
    <location>
        <begin position="27"/>
        <end position="318"/>
    </location>
</feature>